<dbReference type="InterPro" id="IPR027417">
    <property type="entry name" value="P-loop_NTPase"/>
</dbReference>
<evidence type="ECO:0000259" key="4">
    <source>
        <dbReference type="PROSITE" id="PS50893"/>
    </source>
</evidence>
<protein>
    <submittedName>
        <fullName evidence="5">ABC transporter ATP-binding protein</fullName>
    </submittedName>
</protein>
<keyword evidence="3 5" id="KW-0067">ATP-binding</keyword>
<dbReference type="SMART" id="SM00382">
    <property type="entry name" value="AAA"/>
    <property type="match status" value="1"/>
</dbReference>
<evidence type="ECO:0000256" key="3">
    <source>
        <dbReference type="ARBA" id="ARBA00022840"/>
    </source>
</evidence>
<sequence>MTNYLEVKNLSKSFGKFQLHDITFTLPKGYIMGLVGPNGSGKTTTIKLILNMLKRDSGEIKIIGLDNISDEQKAKAELGVVFDTNYFSDDWQVTQIEKSISVFYPNWNSKRFAEILKKFHIPPMKKVKELSKGMQMKLMLACAFSYDAKLLILDEPTSGLDPVSRDELLQILSEYIEDGEHSVLFSTHISSDLERVADYITYISYGNLFFTGSKDEFLDNFRIVKGGTDELSPALNKKAVGIRIFPTGFEALIKKEDVNAFSPLTIEPAAIDEIIVFSSKEGEDHE</sequence>
<accession>A0A9D2RY04</accession>
<proteinExistence type="predicted"/>
<dbReference type="PROSITE" id="PS00211">
    <property type="entry name" value="ABC_TRANSPORTER_1"/>
    <property type="match status" value="1"/>
</dbReference>
<dbReference type="PANTHER" id="PTHR42939">
    <property type="entry name" value="ABC TRANSPORTER ATP-BINDING PROTEIN ALBC-RELATED"/>
    <property type="match status" value="1"/>
</dbReference>
<evidence type="ECO:0000256" key="1">
    <source>
        <dbReference type="ARBA" id="ARBA00022448"/>
    </source>
</evidence>
<comment type="caution">
    <text evidence="5">The sequence shown here is derived from an EMBL/GenBank/DDBJ whole genome shotgun (WGS) entry which is preliminary data.</text>
</comment>
<dbReference type="Pfam" id="PF00005">
    <property type="entry name" value="ABC_tran"/>
    <property type="match status" value="1"/>
</dbReference>
<dbReference type="CDD" id="cd03230">
    <property type="entry name" value="ABC_DR_subfamily_A"/>
    <property type="match status" value="1"/>
</dbReference>
<dbReference type="InterPro" id="IPR017871">
    <property type="entry name" value="ABC_transporter-like_CS"/>
</dbReference>
<dbReference type="Proteomes" id="UP000823842">
    <property type="component" value="Unassembled WGS sequence"/>
</dbReference>
<reference evidence="5" key="1">
    <citation type="journal article" date="2021" name="PeerJ">
        <title>Extensive microbial diversity within the chicken gut microbiome revealed by metagenomics and culture.</title>
        <authorList>
            <person name="Gilroy R."/>
            <person name="Ravi A."/>
            <person name="Getino M."/>
            <person name="Pursley I."/>
            <person name="Horton D.L."/>
            <person name="Alikhan N.F."/>
            <person name="Baker D."/>
            <person name="Gharbi K."/>
            <person name="Hall N."/>
            <person name="Watson M."/>
            <person name="Adriaenssens E.M."/>
            <person name="Foster-Nyarko E."/>
            <person name="Jarju S."/>
            <person name="Secka A."/>
            <person name="Antonio M."/>
            <person name="Oren A."/>
            <person name="Chaudhuri R.R."/>
            <person name="La Ragione R."/>
            <person name="Hildebrand F."/>
            <person name="Pallen M.J."/>
        </authorList>
    </citation>
    <scope>NUCLEOTIDE SEQUENCE</scope>
    <source>
        <strain evidence="5">ChiSjej1B19-5720</strain>
    </source>
</reference>
<gene>
    <name evidence="5" type="ORF">IAA06_11635</name>
</gene>
<evidence type="ECO:0000313" key="6">
    <source>
        <dbReference type="Proteomes" id="UP000823842"/>
    </source>
</evidence>
<dbReference type="InterPro" id="IPR003593">
    <property type="entry name" value="AAA+_ATPase"/>
</dbReference>
<evidence type="ECO:0000313" key="5">
    <source>
        <dbReference type="EMBL" id="HJB29430.1"/>
    </source>
</evidence>
<dbReference type="AlphaFoldDB" id="A0A9D2RY04"/>
<dbReference type="EMBL" id="DWYZ01000215">
    <property type="protein sequence ID" value="HJB29430.1"/>
    <property type="molecule type" value="Genomic_DNA"/>
</dbReference>
<feature type="domain" description="ABC transporter" evidence="4">
    <location>
        <begin position="5"/>
        <end position="230"/>
    </location>
</feature>
<dbReference type="GO" id="GO:0016887">
    <property type="term" value="F:ATP hydrolysis activity"/>
    <property type="evidence" value="ECO:0007669"/>
    <property type="project" value="InterPro"/>
</dbReference>
<evidence type="ECO:0000256" key="2">
    <source>
        <dbReference type="ARBA" id="ARBA00022741"/>
    </source>
</evidence>
<dbReference type="GO" id="GO:0005524">
    <property type="term" value="F:ATP binding"/>
    <property type="evidence" value="ECO:0007669"/>
    <property type="project" value="UniProtKB-KW"/>
</dbReference>
<dbReference type="InterPro" id="IPR051782">
    <property type="entry name" value="ABC_Transporter_VariousFunc"/>
</dbReference>
<organism evidence="5 6">
    <name type="scientific">Candidatus Blautia faecavium</name>
    <dbReference type="NCBI Taxonomy" id="2838487"/>
    <lineage>
        <taxon>Bacteria</taxon>
        <taxon>Bacillati</taxon>
        <taxon>Bacillota</taxon>
        <taxon>Clostridia</taxon>
        <taxon>Lachnospirales</taxon>
        <taxon>Lachnospiraceae</taxon>
        <taxon>Blautia</taxon>
    </lineage>
</organism>
<dbReference type="SUPFAM" id="SSF52540">
    <property type="entry name" value="P-loop containing nucleoside triphosphate hydrolases"/>
    <property type="match status" value="1"/>
</dbReference>
<dbReference type="Gene3D" id="3.40.50.300">
    <property type="entry name" value="P-loop containing nucleotide triphosphate hydrolases"/>
    <property type="match status" value="1"/>
</dbReference>
<keyword evidence="2" id="KW-0547">Nucleotide-binding</keyword>
<dbReference type="InterPro" id="IPR003439">
    <property type="entry name" value="ABC_transporter-like_ATP-bd"/>
</dbReference>
<dbReference type="PANTHER" id="PTHR42939:SF3">
    <property type="entry name" value="ABC TRANSPORTER ATP-BINDING COMPONENT"/>
    <property type="match status" value="1"/>
</dbReference>
<reference evidence="5" key="2">
    <citation type="submission" date="2021-04" db="EMBL/GenBank/DDBJ databases">
        <authorList>
            <person name="Gilroy R."/>
        </authorList>
    </citation>
    <scope>NUCLEOTIDE SEQUENCE</scope>
    <source>
        <strain evidence="5">ChiSjej1B19-5720</strain>
    </source>
</reference>
<keyword evidence="1" id="KW-0813">Transport</keyword>
<name>A0A9D2RY04_9FIRM</name>
<dbReference type="PROSITE" id="PS50893">
    <property type="entry name" value="ABC_TRANSPORTER_2"/>
    <property type="match status" value="1"/>
</dbReference>